<dbReference type="InterPro" id="IPR020846">
    <property type="entry name" value="MFS_dom"/>
</dbReference>
<dbReference type="RefSeq" id="WP_086511076.1">
    <property type="nucleotide sequence ID" value="NZ_JABFTV010000001.1"/>
</dbReference>
<evidence type="ECO:0000256" key="1">
    <source>
        <dbReference type="ARBA" id="ARBA00004651"/>
    </source>
</evidence>
<organism evidence="8 9">
    <name type="scientific">Billgrantia aerodenitrificans</name>
    <dbReference type="NCBI Taxonomy" id="2733483"/>
    <lineage>
        <taxon>Bacteria</taxon>
        <taxon>Pseudomonadati</taxon>
        <taxon>Pseudomonadota</taxon>
        <taxon>Gammaproteobacteria</taxon>
        <taxon>Oceanospirillales</taxon>
        <taxon>Halomonadaceae</taxon>
        <taxon>Billgrantia</taxon>
    </lineage>
</organism>
<feature type="transmembrane region" description="Helical" evidence="6">
    <location>
        <begin position="172"/>
        <end position="192"/>
    </location>
</feature>
<feature type="transmembrane region" description="Helical" evidence="6">
    <location>
        <begin position="238"/>
        <end position="261"/>
    </location>
</feature>
<dbReference type="PROSITE" id="PS50850">
    <property type="entry name" value="MFS"/>
    <property type="match status" value="1"/>
</dbReference>
<accession>A0ABS9AM18</accession>
<evidence type="ECO:0000256" key="2">
    <source>
        <dbReference type="ARBA" id="ARBA00022475"/>
    </source>
</evidence>
<feature type="transmembrane region" description="Helical" evidence="6">
    <location>
        <begin position="12"/>
        <end position="37"/>
    </location>
</feature>
<dbReference type="CDD" id="cd17324">
    <property type="entry name" value="MFS_NepI_like"/>
    <property type="match status" value="1"/>
</dbReference>
<feature type="domain" description="Major facilitator superfamily (MFS) profile" evidence="7">
    <location>
        <begin position="14"/>
        <end position="388"/>
    </location>
</feature>
<dbReference type="SUPFAM" id="SSF103473">
    <property type="entry name" value="MFS general substrate transporter"/>
    <property type="match status" value="1"/>
</dbReference>
<evidence type="ECO:0000313" key="8">
    <source>
        <dbReference type="EMBL" id="MCE8022850.1"/>
    </source>
</evidence>
<keyword evidence="4 6" id="KW-1133">Transmembrane helix</keyword>
<dbReference type="EMBL" id="JABFTV010000001">
    <property type="protein sequence ID" value="MCE8022850.1"/>
    <property type="molecule type" value="Genomic_DNA"/>
</dbReference>
<keyword evidence="9" id="KW-1185">Reference proteome</keyword>
<evidence type="ECO:0000256" key="3">
    <source>
        <dbReference type="ARBA" id="ARBA00022692"/>
    </source>
</evidence>
<evidence type="ECO:0000256" key="4">
    <source>
        <dbReference type="ARBA" id="ARBA00022989"/>
    </source>
</evidence>
<name>A0ABS9AM18_9GAMM</name>
<feature type="transmembrane region" description="Helical" evidence="6">
    <location>
        <begin position="273"/>
        <end position="293"/>
    </location>
</feature>
<evidence type="ECO:0000313" key="9">
    <source>
        <dbReference type="Proteomes" id="UP001320272"/>
    </source>
</evidence>
<dbReference type="PANTHER" id="PTHR43124:SF5">
    <property type="entry name" value="PURINE RIBONUCLEOSIDE EFFLUX PUMP NEPI"/>
    <property type="match status" value="1"/>
</dbReference>
<dbReference type="Proteomes" id="UP001320272">
    <property type="component" value="Unassembled WGS sequence"/>
</dbReference>
<dbReference type="InterPro" id="IPR050189">
    <property type="entry name" value="MFS_Efflux_Transporters"/>
</dbReference>
<reference evidence="8 9" key="1">
    <citation type="journal article" date="2021" name="Front. Microbiol.">
        <title>Aerobic Denitrification and Heterotrophic Sulfur Oxidation in the Genus Halomonas Revealed by Six Novel Species Characterizations and Genome-Based Analysis.</title>
        <authorList>
            <person name="Wang L."/>
            <person name="Shao Z."/>
        </authorList>
    </citation>
    <scope>NUCLEOTIDE SEQUENCE [LARGE SCALE GENOMIC DNA]</scope>
    <source>
        <strain evidence="8 9">MCCC 1A11058</strain>
    </source>
</reference>
<evidence type="ECO:0000259" key="7">
    <source>
        <dbReference type="PROSITE" id="PS50850"/>
    </source>
</evidence>
<proteinExistence type="predicted"/>
<evidence type="ECO:0000256" key="5">
    <source>
        <dbReference type="ARBA" id="ARBA00023136"/>
    </source>
</evidence>
<keyword evidence="3 6" id="KW-0812">Transmembrane</keyword>
<dbReference type="InterPro" id="IPR011701">
    <property type="entry name" value="MFS"/>
</dbReference>
<feature type="transmembrane region" description="Helical" evidence="6">
    <location>
        <begin position="139"/>
        <end position="160"/>
    </location>
</feature>
<comment type="caution">
    <text evidence="8">The sequence shown here is derived from an EMBL/GenBank/DDBJ whole genome shotgun (WGS) entry which is preliminary data.</text>
</comment>
<keyword evidence="5 6" id="KW-0472">Membrane</keyword>
<gene>
    <name evidence="8" type="ORF">HOP59_01690</name>
</gene>
<feature type="transmembrane region" description="Helical" evidence="6">
    <location>
        <begin position="363"/>
        <end position="384"/>
    </location>
</feature>
<sequence>MNELEPRARPAWGAVISMALGVFGLVTAEFLPASLLTPMAADLGITEGMAGQAVTVTAAVALLTSLLISTATRRIDRRHVLLGFSMLLVASNLMVAFAPNLTVLLIGRVLLGMALGGFWTMSIATMMRLVPEDLVPRGLSIMFSGVSAATIAAAPLGSYFGDLLGWRDVFRMAAMLGVLALIVQFLTLPRMAPSGMTRLRTLFDVLMRPRVGLGMLAAALVFTGHFAFFTYIRPFLETVTGVGVSGVATILLGFGVANFLGNYLGGWMVERSLRLTMLLMPLLMGTLGLSLVLLESTPVTDAALVAVWGLAFGAIPVAWSTWLTRTVPDEAESASGLLVAAINLAIATGAAVGGLIFDLGGALNVFAASAAVLLLAALMILMGVRTRPLASAST</sequence>
<protein>
    <submittedName>
        <fullName evidence="8">MFS transporter</fullName>
    </submittedName>
</protein>
<dbReference type="InterPro" id="IPR036259">
    <property type="entry name" value="MFS_trans_sf"/>
</dbReference>
<dbReference type="Pfam" id="PF07690">
    <property type="entry name" value="MFS_1"/>
    <property type="match status" value="1"/>
</dbReference>
<feature type="transmembrane region" description="Helical" evidence="6">
    <location>
        <begin position="336"/>
        <end position="357"/>
    </location>
</feature>
<evidence type="ECO:0000256" key="6">
    <source>
        <dbReference type="SAM" id="Phobius"/>
    </source>
</evidence>
<feature type="transmembrane region" description="Helical" evidence="6">
    <location>
        <begin position="105"/>
        <end position="127"/>
    </location>
</feature>
<feature type="transmembrane region" description="Helical" evidence="6">
    <location>
        <begin position="49"/>
        <end position="68"/>
    </location>
</feature>
<keyword evidence="2" id="KW-1003">Cell membrane</keyword>
<dbReference type="Gene3D" id="1.20.1250.20">
    <property type="entry name" value="MFS general substrate transporter like domains"/>
    <property type="match status" value="1"/>
</dbReference>
<feature type="transmembrane region" description="Helical" evidence="6">
    <location>
        <begin position="213"/>
        <end position="232"/>
    </location>
</feature>
<dbReference type="PANTHER" id="PTHR43124">
    <property type="entry name" value="PURINE EFFLUX PUMP PBUE"/>
    <property type="match status" value="1"/>
</dbReference>
<comment type="subcellular location">
    <subcellularLocation>
        <location evidence="1">Cell membrane</location>
        <topology evidence="1">Multi-pass membrane protein</topology>
    </subcellularLocation>
</comment>
<feature type="transmembrane region" description="Helical" evidence="6">
    <location>
        <begin position="80"/>
        <end position="99"/>
    </location>
</feature>
<feature type="transmembrane region" description="Helical" evidence="6">
    <location>
        <begin position="305"/>
        <end position="324"/>
    </location>
</feature>